<gene>
    <name evidence="1" type="ORF">Tco_0819077</name>
</gene>
<proteinExistence type="predicted"/>
<comment type="caution">
    <text evidence="1">The sequence shown here is derived from an EMBL/GenBank/DDBJ whole genome shotgun (WGS) entry which is preliminary data.</text>
</comment>
<keyword evidence="1" id="KW-0808">Transferase</keyword>
<dbReference type="CDD" id="cd00303">
    <property type="entry name" value="retropepsin_like"/>
    <property type="match status" value="1"/>
</dbReference>
<dbReference type="Gene3D" id="2.40.70.10">
    <property type="entry name" value="Acid Proteases"/>
    <property type="match status" value="1"/>
</dbReference>
<keyword evidence="1" id="KW-0548">Nucleotidyltransferase</keyword>
<dbReference type="GO" id="GO:0003964">
    <property type="term" value="F:RNA-directed DNA polymerase activity"/>
    <property type="evidence" value="ECO:0007669"/>
    <property type="project" value="UniProtKB-KW"/>
</dbReference>
<evidence type="ECO:0000313" key="1">
    <source>
        <dbReference type="EMBL" id="GJS97907.1"/>
    </source>
</evidence>
<dbReference type="Pfam" id="PF08284">
    <property type="entry name" value="RVP_2"/>
    <property type="match status" value="1"/>
</dbReference>
<keyword evidence="2" id="KW-1185">Reference proteome</keyword>
<keyword evidence="1" id="KW-0695">RNA-directed DNA polymerase</keyword>
<sequence>MRSTRIKRYIDPISGYKIWRTNRKCRIPIDLYLCKVEESMTMKKVGDQTIGVIQRRRIDKEWNVSRFQEYHTSDEEEMSPSKRKFRWEIMRSTGIKRYIDPIFGCKIWRTNLMSPSKHKFRWEIMRSTGIKRYIDPISGCKIWRTNRKCRIPIDLYPCKVEESMTMKKVGDQTIGVIQKRRIDKEGNVSRFQEYHTSDEEEEEFKGNINGWLIHDANDSDLESTACNQPMSLTMEDIEVANGKKEEVDRIFRGCRLELGDSIFPIDLIPLGQGSFDVIVGMDWLSNQKAVIVCHEKIVRIPVEEGKVLCVQGERNVGKTKTLMSTKANEPTLSDIPIVQDDVDNFKRCCTSYTFLVGYRVLVDLILHRSSINNSASLSNKFGGFYFIFKFGISGLLHQVITTIADRIRGVRFCKFSMSCSLSSRAEFQREELSREPSVSELFLRAHQNKKNKVFVDTTAKATWEGCNAVHGADDALDA</sequence>
<name>A0ABQ5A6G6_9ASTR</name>
<protein>
    <submittedName>
        <fullName evidence="1">Reverse transcriptase domain-containing protein</fullName>
    </submittedName>
</protein>
<dbReference type="EMBL" id="BQNB010012000">
    <property type="protein sequence ID" value="GJS97907.1"/>
    <property type="molecule type" value="Genomic_DNA"/>
</dbReference>
<organism evidence="1 2">
    <name type="scientific">Tanacetum coccineum</name>
    <dbReference type="NCBI Taxonomy" id="301880"/>
    <lineage>
        <taxon>Eukaryota</taxon>
        <taxon>Viridiplantae</taxon>
        <taxon>Streptophyta</taxon>
        <taxon>Embryophyta</taxon>
        <taxon>Tracheophyta</taxon>
        <taxon>Spermatophyta</taxon>
        <taxon>Magnoliopsida</taxon>
        <taxon>eudicotyledons</taxon>
        <taxon>Gunneridae</taxon>
        <taxon>Pentapetalae</taxon>
        <taxon>asterids</taxon>
        <taxon>campanulids</taxon>
        <taxon>Asterales</taxon>
        <taxon>Asteraceae</taxon>
        <taxon>Asteroideae</taxon>
        <taxon>Anthemideae</taxon>
        <taxon>Anthemidinae</taxon>
        <taxon>Tanacetum</taxon>
    </lineage>
</organism>
<evidence type="ECO:0000313" key="2">
    <source>
        <dbReference type="Proteomes" id="UP001151760"/>
    </source>
</evidence>
<accession>A0ABQ5A6G6</accession>
<reference evidence="1" key="1">
    <citation type="journal article" date="2022" name="Int. J. Mol. Sci.">
        <title>Draft Genome of Tanacetum Coccineum: Genomic Comparison of Closely Related Tanacetum-Family Plants.</title>
        <authorList>
            <person name="Yamashiro T."/>
            <person name="Shiraishi A."/>
            <person name="Nakayama K."/>
            <person name="Satake H."/>
        </authorList>
    </citation>
    <scope>NUCLEOTIDE SEQUENCE</scope>
</reference>
<dbReference type="Proteomes" id="UP001151760">
    <property type="component" value="Unassembled WGS sequence"/>
</dbReference>
<reference evidence="1" key="2">
    <citation type="submission" date="2022-01" db="EMBL/GenBank/DDBJ databases">
        <authorList>
            <person name="Yamashiro T."/>
            <person name="Shiraishi A."/>
            <person name="Satake H."/>
            <person name="Nakayama K."/>
        </authorList>
    </citation>
    <scope>NUCLEOTIDE SEQUENCE</scope>
</reference>
<dbReference type="InterPro" id="IPR021109">
    <property type="entry name" value="Peptidase_aspartic_dom_sf"/>
</dbReference>